<dbReference type="Proteomes" id="UP001454489">
    <property type="component" value="Unassembled WGS sequence"/>
</dbReference>
<reference evidence="1 2" key="1">
    <citation type="submission" date="2024-03" db="EMBL/GenBank/DDBJ databases">
        <title>Human intestinal bacterial collection.</title>
        <authorList>
            <person name="Pauvert C."/>
            <person name="Hitch T.C.A."/>
            <person name="Clavel T."/>
        </authorList>
    </citation>
    <scope>NUCLEOTIDE SEQUENCE [LARGE SCALE GENOMIC DNA]</scope>
    <source>
        <strain evidence="1 2">CLA-AA-H185</strain>
    </source>
</reference>
<comment type="caution">
    <text evidence="1">The sequence shown here is derived from an EMBL/GenBank/DDBJ whole genome shotgun (WGS) entry which is preliminary data.</text>
</comment>
<gene>
    <name evidence="1" type="ORF">WMO43_04450</name>
</gene>
<evidence type="ECO:0000313" key="2">
    <source>
        <dbReference type="Proteomes" id="UP001454489"/>
    </source>
</evidence>
<name>A0ABV1HBP1_9FIRM</name>
<keyword evidence="2" id="KW-1185">Reference proteome</keyword>
<evidence type="ECO:0000313" key="1">
    <source>
        <dbReference type="EMBL" id="MEQ2557130.1"/>
    </source>
</evidence>
<dbReference type="EMBL" id="JBBMEX010000003">
    <property type="protein sequence ID" value="MEQ2557130.1"/>
    <property type="molecule type" value="Genomic_DNA"/>
</dbReference>
<dbReference type="RefSeq" id="WP_353530200.1">
    <property type="nucleotide sequence ID" value="NZ_JBBMEX010000003.1"/>
</dbReference>
<proteinExistence type="predicted"/>
<sequence>MKNKYDEFYFENDTNYPASVYWDLYDKNQMEAIRKYDGHMFCPICKLAPLTVARGNQRRYFKVIESDTEKHDIDCPYRHKMASKKETNNFYKDLDTTDIRNRLISCLNRMLKKVFNNMDGNGLLVRGEKKSKNNFFDFNGNGGERKYLPHKNFNSGNLKEDMDIQKIYYGKCALYIYKYIPKGGADIKMYYLKILSRNSKKQICEISISPYVYNYLSNELTDIPEERDEALNYYLCFSGILEKNKYSYKCKLKDSRLLVLEKK</sequence>
<organism evidence="1 2">
    <name type="scientific">Maccoyibacter intestinihominis</name>
    <dbReference type="NCBI Taxonomy" id="3133499"/>
    <lineage>
        <taxon>Bacteria</taxon>
        <taxon>Bacillati</taxon>
        <taxon>Bacillota</taxon>
        <taxon>Clostridia</taxon>
        <taxon>Lachnospirales</taxon>
        <taxon>Lachnospiraceae</taxon>
        <taxon>Maccoyibacter</taxon>
    </lineage>
</organism>
<protein>
    <submittedName>
        <fullName evidence="1">Uncharacterized protein</fullName>
    </submittedName>
</protein>
<accession>A0ABV1HBP1</accession>